<dbReference type="Proteomes" id="UP000271469">
    <property type="component" value="Chromosome"/>
</dbReference>
<gene>
    <name evidence="3" type="ORF">D7316_02482</name>
</gene>
<proteinExistence type="predicted"/>
<organism evidence="3 4">
    <name type="scientific">Gordonia insulae</name>
    <dbReference type="NCBI Taxonomy" id="2420509"/>
    <lineage>
        <taxon>Bacteria</taxon>
        <taxon>Bacillati</taxon>
        <taxon>Actinomycetota</taxon>
        <taxon>Actinomycetes</taxon>
        <taxon>Mycobacteriales</taxon>
        <taxon>Gordoniaceae</taxon>
        <taxon>Gordonia</taxon>
    </lineage>
</organism>
<dbReference type="InterPro" id="IPR047622">
    <property type="entry name" value="GPR1_FUN34_YAAH"/>
</dbReference>
<dbReference type="InterPro" id="IPR032465">
    <property type="entry name" value="ACMSD"/>
</dbReference>
<dbReference type="AlphaFoldDB" id="A0A3G8JMS3"/>
<accession>A0A3G8JMS3</accession>
<dbReference type="GO" id="GO:0005737">
    <property type="term" value="C:cytoplasm"/>
    <property type="evidence" value="ECO:0007669"/>
    <property type="project" value="TreeGrafter"/>
</dbReference>
<dbReference type="InterPro" id="IPR032466">
    <property type="entry name" value="Metal_Hydrolase"/>
</dbReference>
<dbReference type="GO" id="GO:0019748">
    <property type="term" value="P:secondary metabolic process"/>
    <property type="evidence" value="ECO:0007669"/>
    <property type="project" value="TreeGrafter"/>
</dbReference>
<dbReference type="Pfam" id="PF04909">
    <property type="entry name" value="Amidohydro_2"/>
    <property type="match status" value="1"/>
</dbReference>
<keyword evidence="4" id="KW-1185">Reference proteome</keyword>
<evidence type="ECO:0000313" key="4">
    <source>
        <dbReference type="Proteomes" id="UP000271469"/>
    </source>
</evidence>
<evidence type="ECO:0000259" key="2">
    <source>
        <dbReference type="Pfam" id="PF04909"/>
    </source>
</evidence>
<dbReference type="PANTHER" id="PTHR21240:SF28">
    <property type="entry name" value="ISO-OROTATE DECARBOXYLASE (EUROFUNG)"/>
    <property type="match status" value="1"/>
</dbReference>
<dbReference type="SUPFAM" id="SSF51556">
    <property type="entry name" value="Metallo-dependent hydrolases"/>
    <property type="match status" value="1"/>
</dbReference>
<sequence>MPLQSHMHLISTDDHLIEPPSLWVDRLPKKFLDAGPRIIEKEMPRSVHAGDGNNNKTGTKLAEVWIYEGRVYPYIGLNAVAGKKPEEYGAEPTRYEDMIPGCYEPKARVLDMDIDGVQAGLSFPSFPRFAGTVFLDGEDKELALCAVQAWNDFHIDEWCATAPDRLIPLVIMPLWSVDECVKEVYRTAAKGAKAISFPENPVPLGLPSFHTDHWDPFFSAVEEVGIPLTVHFGTSGKPPITAPEAPMAVMTALFGCNSMYATADLLFSPVFHRHPKLKFMLSEGGIGWVPYMLERMDQTWSKHRFYQNINQTIRPSELFAKHLYGCFIEDDFGIANRHAVGIDNITWEGDYPHSDSNWPNSRKKVHDSMIDVPDDEVEKMVETNARALLNFPRN</sequence>
<protein>
    <recommendedName>
        <fullName evidence="2">Amidohydrolase-related domain-containing protein</fullName>
    </recommendedName>
</protein>
<dbReference type="PANTHER" id="PTHR21240">
    <property type="entry name" value="2-AMINO-3-CARBOXYLMUCONATE-6-SEMIALDEHYDE DECARBOXYLASE"/>
    <property type="match status" value="1"/>
</dbReference>
<dbReference type="RefSeq" id="WP_124708487.1">
    <property type="nucleotide sequence ID" value="NZ_CP033972.1"/>
</dbReference>
<dbReference type="GO" id="GO:0016831">
    <property type="term" value="F:carboxy-lyase activity"/>
    <property type="evidence" value="ECO:0007669"/>
    <property type="project" value="InterPro"/>
</dbReference>
<dbReference type="InterPro" id="IPR006680">
    <property type="entry name" value="Amidohydro-rel"/>
</dbReference>
<name>A0A3G8JMS3_9ACTN</name>
<dbReference type="EMBL" id="CP033972">
    <property type="protein sequence ID" value="AZG45882.1"/>
    <property type="molecule type" value="Genomic_DNA"/>
</dbReference>
<dbReference type="KEGG" id="gom:D7316_02482"/>
<evidence type="ECO:0000313" key="3">
    <source>
        <dbReference type="EMBL" id="AZG45882.1"/>
    </source>
</evidence>
<reference evidence="3 4" key="1">
    <citation type="submission" date="2018-11" db="EMBL/GenBank/DDBJ databases">
        <title>Gordonia insulae sp. nov., isolated from an island soil.</title>
        <authorList>
            <person name="Kim Y.S."/>
            <person name="Kim S.B."/>
        </authorList>
    </citation>
    <scope>NUCLEOTIDE SEQUENCE [LARGE SCALE GENOMIC DNA]</scope>
    <source>
        <strain evidence="3 4">MMS17-SY073</strain>
    </source>
</reference>
<evidence type="ECO:0000256" key="1">
    <source>
        <dbReference type="ARBA" id="ARBA00023239"/>
    </source>
</evidence>
<dbReference type="PROSITE" id="PS01114">
    <property type="entry name" value="GPR1_FUN34_YAAH"/>
    <property type="match status" value="1"/>
</dbReference>
<keyword evidence="1" id="KW-0456">Lyase</keyword>
<dbReference type="GO" id="GO:0016787">
    <property type="term" value="F:hydrolase activity"/>
    <property type="evidence" value="ECO:0007669"/>
    <property type="project" value="InterPro"/>
</dbReference>
<feature type="domain" description="Amidohydrolase-related" evidence="2">
    <location>
        <begin position="100"/>
        <end position="391"/>
    </location>
</feature>
<dbReference type="OrthoDB" id="8673349at2"/>
<dbReference type="Gene3D" id="3.20.20.140">
    <property type="entry name" value="Metal-dependent hydrolases"/>
    <property type="match status" value="1"/>
</dbReference>